<keyword evidence="4" id="KW-1185">Reference proteome</keyword>
<dbReference type="Proteomes" id="UP001595846">
    <property type="component" value="Unassembled WGS sequence"/>
</dbReference>
<dbReference type="InterPro" id="IPR036390">
    <property type="entry name" value="WH_DNA-bd_sf"/>
</dbReference>
<feature type="domain" description="ATPase" evidence="1">
    <location>
        <begin position="4"/>
        <end position="203"/>
    </location>
</feature>
<evidence type="ECO:0000259" key="2">
    <source>
        <dbReference type="Pfam" id="PF03008"/>
    </source>
</evidence>
<dbReference type="PANTHER" id="PTHR34704">
    <property type="entry name" value="ATPASE"/>
    <property type="match status" value="1"/>
</dbReference>
<evidence type="ECO:0000313" key="3">
    <source>
        <dbReference type="EMBL" id="MFC3959192.1"/>
    </source>
</evidence>
<dbReference type="InterPro" id="IPR011579">
    <property type="entry name" value="ATPase_dom"/>
</dbReference>
<evidence type="ECO:0000313" key="4">
    <source>
        <dbReference type="Proteomes" id="UP001595846"/>
    </source>
</evidence>
<accession>A0ABD5NQ90</accession>
<reference evidence="3 4" key="1">
    <citation type="journal article" date="2019" name="Int. J. Syst. Evol. Microbiol.">
        <title>The Global Catalogue of Microorganisms (GCM) 10K type strain sequencing project: providing services to taxonomists for standard genome sequencing and annotation.</title>
        <authorList>
            <consortium name="The Broad Institute Genomics Platform"/>
            <consortium name="The Broad Institute Genome Sequencing Center for Infectious Disease"/>
            <person name="Wu L."/>
            <person name="Ma J."/>
        </authorList>
    </citation>
    <scope>NUCLEOTIDE SEQUENCE [LARGE SCALE GENOMIC DNA]</scope>
    <source>
        <strain evidence="3 4">IBRC-M 10256</strain>
    </source>
</reference>
<organism evidence="3 4">
    <name type="scientific">Halovivax cerinus</name>
    <dbReference type="NCBI Taxonomy" id="1487865"/>
    <lineage>
        <taxon>Archaea</taxon>
        <taxon>Methanobacteriati</taxon>
        <taxon>Methanobacteriota</taxon>
        <taxon>Stenosarchaea group</taxon>
        <taxon>Halobacteria</taxon>
        <taxon>Halobacteriales</taxon>
        <taxon>Natrialbaceae</taxon>
        <taxon>Halovivax</taxon>
    </lineage>
</organism>
<dbReference type="GO" id="GO:0005524">
    <property type="term" value="F:ATP binding"/>
    <property type="evidence" value="ECO:0007669"/>
    <property type="project" value="UniProtKB-KW"/>
</dbReference>
<dbReference type="InterPro" id="IPR004256">
    <property type="entry name" value="DUF234"/>
</dbReference>
<dbReference type="Pfam" id="PF01637">
    <property type="entry name" value="ATPase_2"/>
    <property type="match status" value="1"/>
</dbReference>
<sequence length="467" mass="52924">MTAFVNRVDELDRLESLYRSDSAELGVVWGRRRVGKTRLLTESLRDVDESVYYQATETTATDQRTGFRTAVSREFTEAEHVEPKWESLLQFLLDRDAIVVLDEFPYLADAEPSLPSVIQRLWDHEVDDSSTTLVLAGSSIGMMYDLTMDGTAPLYGRISQRPSGKFPIEPLSFGDVVEFVPNYDSETQVVTYSVYGGVPHYLQAIDDDVAIGENVRRTILEPQGTLHEEPELLLRMEVDEVNRYFAILKAIAAGNRERNEIATAVGIDANSSSYYLDRLEDLALIEPSTPVTADPVRSRNRRYRIRDQLFRFWFRFVYGQAGRFELHGSNAYSELVEPELPALVGDVFETLCIEAVPQLYDDLPFSSLPGRWWYKHHEIDVVGLTTGDSLLAGEVKFTTQPLGYDVLSRLREEARMIDWTPAGGGDIRYEFALFSRNGFTQSVREAASEDDHLRLFDLEDVVAALKA</sequence>
<dbReference type="Pfam" id="PF03008">
    <property type="entry name" value="DUF234"/>
    <property type="match status" value="1"/>
</dbReference>
<protein>
    <submittedName>
        <fullName evidence="3">ATP-binding protein</fullName>
    </submittedName>
</protein>
<dbReference type="SUPFAM" id="SSF46785">
    <property type="entry name" value="Winged helix' DNA-binding domain"/>
    <property type="match status" value="1"/>
</dbReference>
<feature type="domain" description="DUF234" evidence="2">
    <location>
        <begin position="313"/>
        <end position="399"/>
    </location>
</feature>
<dbReference type="Gene3D" id="3.40.50.300">
    <property type="entry name" value="P-loop containing nucleotide triphosphate hydrolases"/>
    <property type="match status" value="1"/>
</dbReference>
<dbReference type="RefSeq" id="WP_256533412.1">
    <property type="nucleotide sequence ID" value="NZ_CP101824.1"/>
</dbReference>
<evidence type="ECO:0000259" key="1">
    <source>
        <dbReference type="Pfam" id="PF01637"/>
    </source>
</evidence>
<gene>
    <name evidence="3" type="ORF">ACFOUR_12530</name>
</gene>
<dbReference type="EMBL" id="JBHSAQ010000010">
    <property type="protein sequence ID" value="MFC3959192.1"/>
    <property type="molecule type" value="Genomic_DNA"/>
</dbReference>
<dbReference type="InterPro" id="IPR027417">
    <property type="entry name" value="P-loop_NTPase"/>
</dbReference>
<dbReference type="AlphaFoldDB" id="A0ABD5NQ90"/>
<keyword evidence="3" id="KW-0547">Nucleotide-binding</keyword>
<name>A0ABD5NQ90_9EURY</name>
<comment type="caution">
    <text evidence="3">The sequence shown here is derived from an EMBL/GenBank/DDBJ whole genome shotgun (WGS) entry which is preliminary data.</text>
</comment>
<dbReference type="SUPFAM" id="SSF52540">
    <property type="entry name" value="P-loop containing nucleoside triphosphate hydrolases"/>
    <property type="match status" value="1"/>
</dbReference>
<dbReference type="PANTHER" id="PTHR34704:SF1">
    <property type="entry name" value="ATPASE"/>
    <property type="match status" value="1"/>
</dbReference>
<proteinExistence type="predicted"/>
<dbReference type="GeneID" id="73902540"/>
<keyword evidence="3" id="KW-0067">ATP-binding</keyword>